<accession>A0A0L0NHD4</accession>
<evidence type="ECO:0000256" key="2">
    <source>
        <dbReference type="SAM" id="MobiDB-lite"/>
    </source>
</evidence>
<dbReference type="EMBL" id="LFRF01000003">
    <property type="protein sequence ID" value="KND93522.1"/>
    <property type="molecule type" value="Genomic_DNA"/>
</dbReference>
<dbReference type="AlphaFoldDB" id="A0A0L0NHD4"/>
<feature type="region of interest" description="Disordered" evidence="2">
    <location>
        <begin position="77"/>
        <end position="98"/>
    </location>
</feature>
<organism evidence="3 4">
    <name type="scientific">Tolypocladium ophioglossoides (strain CBS 100239)</name>
    <name type="common">Snaketongue truffleclub</name>
    <name type="synonym">Elaphocordyceps ophioglossoides</name>
    <dbReference type="NCBI Taxonomy" id="1163406"/>
    <lineage>
        <taxon>Eukaryota</taxon>
        <taxon>Fungi</taxon>
        <taxon>Dikarya</taxon>
        <taxon>Ascomycota</taxon>
        <taxon>Pezizomycotina</taxon>
        <taxon>Sordariomycetes</taxon>
        <taxon>Hypocreomycetidae</taxon>
        <taxon>Hypocreales</taxon>
        <taxon>Ophiocordycipitaceae</taxon>
        <taxon>Tolypocladium</taxon>
    </lineage>
</organism>
<keyword evidence="4" id="KW-1185">Reference proteome</keyword>
<protein>
    <submittedName>
        <fullName evidence="3">Uncharacterized protein</fullName>
    </submittedName>
</protein>
<keyword evidence="1" id="KW-0175">Coiled coil</keyword>
<evidence type="ECO:0000313" key="3">
    <source>
        <dbReference type="EMBL" id="KND93522.1"/>
    </source>
</evidence>
<evidence type="ECO:0000313" key="4">
    <source>
        <dbReference type="Proteomes" id="UP000036947"/>
    </source>
</evidence>
<gene>
    <name evidence="3" type="ORF">TOPH_01918</name>
</gene>
<name>A0A0L0NHD4_TOLOC</name>
<feature type="coiled-coil region" evidence="1">
    <location>
        <begin position="102"/>
        <end position="136"/>
    </location>
</feature>
<dbReference type="STRING" id="1163406.A0A0L0NHD4"/>
<evidence type="ECO:0000256" key="1">
    <source>
        <dbReference type="SAM" id="Coils"/>
    </source>
</evidence>
<dbReference type="Proteomes" id="UP000036947">
    <property type="component" value="Unassembled WGS sequence"/>
</dbReference>
<comment type="caution">
    <text evidence="3">The sequence shown here is derived from an EMBL/GenBank/DDBJ whole genome shotgun (WGS) entry which is preliminary data.</text>
</comment>
<sequence>MGGYNNTNNTLLERLEHAVAHPDRCPLYQQRTCRGYTCFAGRGATARRHHLSFINPQHVQLPRLPLLRLAPETMEIRRSPPEHDPAGTSPGPDKGQSVPQALGRVMARLDEIQREQQEQRQDLARLQSALEALARENFARDQNRLIVTQNSGPIHRRHPLKPLWSLTTGEVIEPFPARLDDVDHLHSDALNRILTELKLGIDGDMQQRRRTLLLACGIGLLAI</sequence>
<reference evidence="3 4" key="1">
    <citation type="journal article" date="2015" name="BMC Genomics">
        <title>The genome of the truffle-parasite Tolypocladium ophioglossoides and the evolution of antifungal peptaibiotics.</title>
        <authorList>
            <person name="Quandt C.A."/>
            <person name="Bushley K.E."/>
            <person name="Spatafora J.W."/>
        </authorList>
    </citation>
    <scope>NUCLEOTIDE SEQUENCE [LARGE SCALE GENOMIC DNA]</scope>
    <source>
        <strain evidence="3 4">CBS 100239</strain>
    </source>
</reference>
<proteinExistence type="predicted"/>